<keyword evidence="1" id="KW-0812">Transmembrane</keyword>
<gene>
    <name evidence="2" type="ORF">HDK90DRAFT_480377</name>
</gene>
<keyword evidence="1" id="KW-1133">Transmembrane helix</keyword>
<keyword evidence="1" id="KW-0472">Membrane</keyword>
<evidence type="ECO:0000313" key="3">
    <source>
        <dbReference type="Proteomes" id="UP001492380"/>
    </source>
</evidence>
<proteinExistence type="predicted"/>
<comment type="caution">
    <text evidence="2">The sequence shown here is derived from an EMBL/GenBank/DDBJ whole genome shotgun (WGS) entry which is preliminary data.</text>
</comment>
<protein>
    <submittedName>
        <fullName evidence="2">Uncharacterized protein</fullName>
    </submittedName>
</protein>
<evidence type="ECO:0000256" key="1">
    <source>
        <dbReference type="SAM" id="Phobius"/>
    </source>
</evidence>
<sequence length="73" mass="8107">MRIRHRSEGEVEWVARLLEEAGASAWLLSWVAHYSPFVKSAKEPLSPSSDVLASCLFLIDLFFLILATSAVTS</sequence>
<dbReference type="Proteomes" id="UP001492380">
    <property type="component" value="Unassembled WGS sequence"/>
</dbReference>
<name>A0ABR1YWT5_9PEZI</name>
<reference evidence="2 3" key="1">
    <citation type="submission" date="2024-04" db="EMBL/GenBank/DDBJ databases">
        <title>Phyllosticta paracitricarpa is synonymous to the EU quarantine fungus P. citricarpa based on phylogenomic analyses.</title>
        <authorList>
            <consortium name="Lawrence Berkeley National Laboratory"/>
            <person name="Van Ingen-Buijs V.A."/>
            <person name="Van Westerhoven A.C."/>
            <person name="Haridas S."/>
            <person name="Skiadas P."/>
            <person name="Martin F."/>
            <person name="Groenewald J.Z."/>
            <person name="Crous P.W."/>
            <person name="Seidl M.F."/>
        </authorList>
    </citation>
    <scope>NUCLEOTIDE SEQUENCE [LARGE SCALE GENOMIC DNA]</scope>
    <source>
        <strain evidence="2 3">CBS 123374</strain>
    </source>
</reference>
<accession>A0ABR1YWT5</accession>
<dbReference type="EMBL" id="JBBWRZ010000003">
    <property type="protein sequence ID" value="KAK8240669.1"/>
    <property type="molecule type" value="Genomic_DNA"/>
</dbReference>
<organism evidence="2 3">
    <name type="scientific">Phyllosticta capitalensis</name>
    <dbReference type="NCBI Taxonomy" id="121624"/>
    <lineage>
        <taxon>Eukaryota</taxon>
        <taxon>Fungi</taxon>
        <taxon>Dikarya</taxon>
        <taxon>Ascomycota</taxon>
        <taxon>Pezizomycotina</taxon>
        <taxon>Dothideomycetes</taxon>
        <taxon>Dothideomycetes incertae sedis</taxon>
        <taxon>Botryosphaeriales</taxon>
        <taxon>Phyllostictaceae</taxon>
        <taxon>Phyllosticta</taxon>
    </lineage>
</organism>
<feature type="transmembrane region" description="Helical" evidence="1">
    <location>
        <begin position="51"/>
        <end position="71"/>
    </location>
</feature>
<evidence type="ECO:0000313" key="2">
    <source>
        <dbReference type="EMBL" id="KAK8240669.1"/>
    </source>
</evidence>
<keyword evidence="3" id="KW-1185">Reference proteome</keyword>